<evidence type="ECO:0008006" key="3">
    <source>
        <dbReference type="Google" id="ProtNLM"/>
    </source>
</evidence>
<reference evidence="1 2" key="1">
    <citation type="journal article" date="2018" name="Nat. Biotechnol.">
        <title>A standardized bacterial taxonomy based on genome phylogeny substantially revises the tree of life.</title>
        <authorList>
            <person name="Parks D.H."/>
            <person name="Chuvochina M."/>
            <person name="Waite D.W."/>
            <person name="Rinke C."/>
            <person name="Skarshewski A."/>
            <person name="Chaumeil P.A."/>
            <person name="Hugenholtz P."/>
        </authorList>
    </citation>
    <scope>NUCLEOTIDE SEQUENCE [LARGE SCALE GENOMIC DNA]</scope>
    <source>
        <strain evidence="1">UBA9360</strain>
    </source>
</reference>
<protein>
    <recommendedName>
        <fullName evidence="3">Energy transducer TonB</fullName>
    </recommendedName>
</protein>
<dbReference type="AlphaFoldDB" id="A0A348WQD7"/>
<accession>A0A348WQD7</accession>
<organism evidence="1 2">
    <name type="scientific">Idiomarina baltica</name>
    <dbReference type="NCBI Taxonomy" id="190892"/>
    <lineage>
        <taxon>Bacteria</taxon>
        <taxon>Pseudomonadati</taxon>
        <taxon>Pseudomonadota</taxon>
        <taxon>Gammaproteobacteria</taxon>
        <taxon>Alteromonadales</taxon>
        <taxon>Idiomarinaceae</taxon>
        <taxon>Idiomarina</taxon>
    </lineage>
</organism>
<evidence type="ECO:0000313" key="2">
    <source>
        <dbReference type="Proteomes" id="UP000262878"/>
    </source>
</evidence>
<proteinExistence type="predicted"/>
<name>A0A348WQD7_9GAMM</name>
<evidence type="ECO:0000313" key="1">
    <source>
        <dbReference type="EMBL" id="HAR56749.1"/>
    </source>
</evidence>
<gene>
    <name evidence="1" type="ORF">DCR58_08190</name>
</gene>
<comment type="caution">
    <text evidence="1">The sequence shown here is derived from an EMBL/GenBank/DDBJ whole genome shotgun (WGS) entry which is preliminary data.</text>
</comment>
<dbReference type="EMBL" id="DMUP01000193">
    <property type="protein sequence ID" value="HAR56749.1"/>
    <property type="molecule type" value="Genomic_DNA"/>
</dbReference>
<dbReference type="Proteomes" id="UP000262878">
    <property type="component" value="Unassembled WGS sequence"/>
</dbReference>
<dbReference type="RefSeq" id="WP_006955858.1">
    <property type="nucleotide sequence ID" value="NZ_DAIRLQ010000011.1"/>
</dbReference>
<sequence length="169" mass="18863">MKKLAFGLSGAICLLGLIGCESMGRDLPEEPEYALDLTKEKDGQAYTDYWVVEEQEKTLKLSDQYSRSLARNNQNGCASIIYTINSEGRVASHKVEYAYPNETAAKALIVSLDYLRFKPTEQNVERTPVTTRIFSVFKVGKNEGSEEFKAACDVDANTIDKFAKQKEAS</sequence>
<dbReference type="PROSITE" id="PS51257">
    <property type="entry name" value="PROKAR_LIPOPROTEIN"/>
    <property type="match status" value="1"/>
</dbReference>
<dbReference type="SUPFAM" id="SSF74653">
    <property type="entry name" value="TolA/TonB C-terminal domain"/>
    <property type="match status" value="1"/>
</dbReference>
<dbReference type="Gene3D" id="3.30.1150.10">
    <property type="match status" value="1"/>
</dbReference>